<comment type="catalytic activity">
    <reaction evidence="1">
        <text>(4aS,6R)-4a-hydroxy-L-erythro-5,6,7,8-tetrahydrobiopterin = (6R)-L-erythro-6,7-dihydrobiopterin + H2O</text>
        <dbReference type="Rhea" id="RHEA:11920"/>
        <dbReference type="ChEBI" id="CHEBI:15377"/>
        <dbReference type="ChEBI" id="CHEBI:15642"/>
        <dbReference type="ChEBI" id="CHEBI:43120"/>
        <dbReference type="EC" id="4.2.1.96"/>
    </reaction>
</comment>
<protein>
    <recommendedName>
        <fullName evidence="3">4a-hydroxytetrahydrobiopterin dehydratase</fullName>
        <ecNumber evidence="3">4.2.1.96</ecNumber>
    </recommendedName>
    <alternativeName>
        <fullName evidence="5">4-alpha-hydroxy-tetrahydropterin dehydratase</fullName>
    </alternativeName>
    <alternativeName>
        <fullName evidence="6">Pterin carbinolamine dehydratase</fullName>
    </alternativeName>
</protein>
<evidence type="ECO:0000256" key="5">
    <source>
        <dbReference type="ARBA" id="ARBA00030497"/>
    </source>
</evidence>
<dbReference type="Pfam" id="PF01329">
    <property type="entry name" value="Pterin_4a"/>
    <property type="match status" value="1"/>
</dbReference>
<dbReference type="CDD" id="cd00914">
    <property type="entry name" value="PCD_DCoH_subfamily_b"/>
    <property type="match status" value="1"/>
</dbReference>
<accession>A0A1W4XLJ6</accession>
<dbReference type="GO" id="GO:0006729">
    <property type="term" value="P:tetrahydrobiopterin biosynthetic process"/>
    <property type="evidence" value="ECO:0007669"/>
    <property type="project" value="InterPro"/>
</dbReference>
<evidence type="ECO:0000313" key="7">
    <source>
        <dbReference type="Proteomes" id="UP000192223"/>
    </source>
</evidence>
<evidence type="ECO:0000256" key="4">
    <source>
        <dbReference type="ARBA" id="ARBA00023239"/>
    </source>
</evidence>
<dbReference type="AlphaFoldDB" id="A0A1W4XLJ6"/>
<gene>
    <name evidence="8" type="primary">LOC108742570</name>
</gene>
<dbReference type="Gene3D" id="3.30.1360.20">
    <property type="entry name" value="Transcriptional coactivator/pterin dehydratase"/>
    <property type="match status" value="1"/>
</dbReference>
<dbReference type="KEGG" id="apln:108742570"/>
<dbReference type="PANTHER" id="PTHR12599">
    <property type="entry name" value="PTERIN-4-ALPHA-CARBINOLAMINE DEHYDRATASE"/>
    <property type="match status" value="1"/>
</dbReference>
<dbReference type="EC" id="4.2.1.96" evidence="3"/>
<evidence type="ECO:0000256" key="1">
    <source>
        <dbReference type="ARBA" id="ARBA00001554"/>
    </source>
</evidence>
<dbReference type="STRING" id="224129.A0A1W4XLJ6"/>
<dbReference type="Proteomes" id="UP000192223">
    <property type="component" value="Unplaced"/>
</dbReference>
<evidence type="ECO:0000256" key="2">
    <source>
        <dbReference type="ARBA" id="ARBA00006472"/>
    </source>
</evidence>
<dbReference type="SUPFAM" id="SSF55248">
    <property type="entry name" value="PCD-like"/>
    <property type="match status" value="1"/>
</dbReference>
<dbReference type="GO" id="GO:0008124">
    <property type="term" value="F:4-alpha-hydroxytetrahydrobiopterin dehydratase activity"/>
    <property type="evidence" value="ECO:0007669"/>
    <property type="project" value="UniProtKB-EC"/>
</dbReference>
<evidence type="ECO:0000313" key="8">
    <source>
        <dbReference type="RefSeq" id="XP_018333338.1"/>
    </source>
</evidence>
<dbReference type="FunFam" id="3.30.1360.20:FF:000001">
    <property type="entry name" value="Pterin-4-alpha-carbinolamine dehydratase 2"/>
    <property type="match status" value="1"/>
</dbReference>
<evidence type="ECO:0000256" key="6">
    <source>
        <dbReference type="ARBA" id="ARBA00031023"/>
    </source>
</evidence>
<dbReference type="HAMAP" id="MF_00434">
    <property type="entry name" value="Pterin_4_alpha"/>
    <property type="match status" value="1"/>
</dbReference>
<dbReference type="NCBIfam" id="NF002020">
    <property type="entry name" value="PRK00823.1-5"/>
    <property type="match status" value="1"/>
</dbReference>
<dbReference type="PANTHER" id="PTHR12599:SF0">
    <property type="entry name" value="PTERIN-4-ALPHA-CARBINOLAMINE DEHYDRATASE"/>
    <property type="match status" value="1"/>
</dbReference>
<proteinExistence type="inferred from homology"/>
<dbReference type="InterPro" id="IPR001533">
    <property type="entry name" value="Pterin_deHydtase"/>
</dbReference>
<dbReference type="GeneID" id="108742570"/>
<dbReference type="FunCoup" id="A0A1W4XLJ6">
    <property type="interactions" value="57"/>
</dbReference>
<keyword evidence="4" id="KW-0456">Lyase</keyword>
<keyword evidence="7" id="KW-1185">Reference proteome</keyword>
<dbReference type="InParanoid" id="A0A1W4XLJ6"/>
<dbReference type="NCBIfam" id="NF002018">
    <property type="entry name" value="PRK00823.1-3"/>
    <property type="match status" value="1"/>
</dbReference>
<reference evidence="8" key="1">
    <citation type="submission" date="2025-08" db="UniProtKB">
        <authorList>
            <consortium name="RefSeq"/>
        </authorList>
    </citation>
    <scope>IDENTIFICATION</scope>
    <source>
        <tissue evidence="8">Entire body</tissue>
    </source>
</reference>
<evidence type="ECO:0000256" key="3">
    <source>
        <dbReference type="ARBA" id="ARBA00013252"/>
    </source>
</evidence>
<dbReference type="RefSeq" id="XP_018333338.1">
    <property type="nucleotide sequence ID" value="XM_018477836.2"/>
</dbReference>
<dbReference type="OrthoDB" id="277398at2759"/>
<dbReference type="InterPro" id="IPR036428">
    <property type="entry name" value="PCD_sf"/>
</dbReference>
<organism evidence="7 8">
    <name type="scientific">Agrilus planipennis</name>
    <name type="common">Emerald ash borer</name>
    <name type="synonym">Agrilus marcopoli</name>
    <dbReference type="NCBI Taxonomy" id="224129"/>
    <lineage>
        <taxon>Eukaryota</taxon>
        <taxon>Metazoa</taxon>
        <taxon>Ecdysozoa</taxon>
        <taxon>Arthropoda</taxon>
        <taxon>Hexapoda</taxon>
        <taxon>Insecta</taxon>
        <taxon>Pterygota</taxon>
        <taxon>Neoptera</taxon>
        <taxon>Endopterygota</taxon>
        <taxon>Coleoptera</taxon>
        <taxon>Polyphaga</taxon>
        <taxon>Elateriformia</taxon>
        <taxon>Buprestoidea</taxon>
        <taxon>Buprestidae</taxon>
        <taxon>Agrilinae</taxon>
        <taxon>Agrilus</taxon>
    </lineage>
</organism>
<sequence length="172" mass="19988">MFGVIKPFAIPSATTLVKRFYVKRNSSTLQSYFLNNTTLILLENCSRTYRSKRILSTTAINYQSVVKAREMAHKLTEEDKTKALEPLLQNGWSVVNNRDAIYKEFILKDFNEAFGFMTRVALLAEKMNHHPEWFNVYNKVQITLSTHDVNGISTRDIKMADFIEKIIEIYPK</sequence>
<name>A0A1W4XLJ6_AGRPL</name>
<comment type="similarity">
    <text evidence="2">Belongs to the pterin-4-alpha-carbinolamine dehydratase family.</text>
</comment>